<dbReference type="GO" id="GO:0009253">
    <property type="term" value="P:peptidoglycan catabolic process"/>
    <property type="evidence" value="ECO:0007669"/>
    <property type="project" value="InterPro"/>
</dbReference>
<gene>
    <name evidence="6" type="ORF">DVK85_11315</name>
</gene>
<keyword evidence="4" id="KW-0732">Signal</keyword>
<accession>A0A345HDX8</accession>
<reference evidence="6 7" key="1">
    <citation type="submission" date="2018-07" db="EMBL/GenBank/DDBJ databases">
        <title>Complete genome sequence of Flavobacterium arcticum type strain SM1502T.</title>
        <authorList>
            <person name="Li Y."/>
            <person name="Li D.-D."/>
        </authorList>
    </citation>
    <scope>NUCLEOTIDE SEQUENCE [LARGE SCALE GENOMIC DNA]</scope>
    <source>
        <strain evidence="6 7">SM1502</strain>
    </source>
</reference>
<dbReference type="EMBL" id="CP031188">
    <property type="protein sequence ID" value="AXG74788.1"/>
    <property type="molecule type" value="Genomic_DNA"/>
</dbReference>
<dbReference type="InterPro" id="IPR002508">
    <property type="entry name" value="MurNAc-LAA_cat"/>
</dbReference>
<keyword evidence="3" id="KW-0378">Hydrolase</keyword>
<evidence type="ECO:0000256" key="3">
    <source>
        <dbReference type="ARBA" id="ARBA00022801"/>
    </source>
</evidence>
<dbReference type="PANTHER" id="PTHR30404">
    <property type="entry name" value="N-ACETYLMURAMOYL-L-ALANINE AMIDASE"/>
    <property type="match status" value="1"/>
</dbReference>
<dbReference type="Proteomes" id="UP000253951">
    <property type="component" value="Chromosome"/>
</dbReference>
<dbReference type="RefSeq" id="WP_114678546.1">
    <property type="nucleotide sequence ID" value="NZ_CP031188.1"/>
</dbReference>
<dbReference type="Pfam" id="PF01520">
    <property type="entry name" value="Amidase_3"/>
    <property type="match status" value="1"/>
</dbReference>
<sequence length="386" mass="43240">MTLNPNLKLAFLIFIIFCSASFGQSSQKFRVVLDPGHGGKDYGANYYGFIEKNIALNVSNKVGKILEKERDIEVIYTRKTDVFIELNERANIANNANASIFISIHCNGAVNHSAYGTETFVMGLTRNASNLEVAKKENAVMYLEEDYKVKYKGYDPDKPESMIGLQIQQEEYLDQSIDLASKVQDGFTYGLKRKSRGVKQAGFLVLRNIYMPRILIELGFLSHKPEGQYLNSEAGQDKLAKSIADAILNYKKEFYIPIIQSTVKPAPVKEQKTEPEVTPVIPAKVEVVKEETKDTKESVADGVIFKVQISASGRNLETTPSNFKGLTSISKDESNAKLIKYFYGETKSYDEANKLKQQARDKGFDSAFVVAFRNGKKISIQDALKK</sequence>
<proteinExistence type="predicted"/>
<keyword evidence="7" id="KW-1185">Reference proteome</keyword>
<comment type="catalytic activity">
    <reaction evidence="1">
        <text>Hydrolyzes the link between N-acetylmuramoyl residues and L-amino acid residues in certain cell-wall glycopeptides.</text>
        <dbReference type="EC" id="3.5.1.28"/>
    </reaction>
</comment>
<evidence type="ECO:0000256" key="2">
    <source>
        <dbReference type="ARBA" id="ARBA00011901"/>
    </source>
</evidence>
<dbReference type="SMART" id="SM00646">
    <property type="entry name" value="Ami_3"/>
    <property type="match status" value="1"/>
</dbReference>
<dbReference type="OrthoDB" id="9806267at2"/>
<feature type="chain" id="PRO_5016939369" description="N-acetylmuramoyl-L-alanine amidase" evidence="4">
    <location>
        <begin position="21"/>
        <end position="386"/>
    </location>
</feature>
<dbReference type="KEGG" id="fat:DVK85_11315"/>
<dbReference type="SUPFAM" id="SSF53187">
    <property type="entry name" value="Zn-dependent exopeptidases"/>
    <property type="match status" value="1"/>
</dbReference>
<dbReference type="PANTHER" id="PTHR30404:SF0">
    <property type="entry name" value="N-ACETYLMURAMOYL-L-ALANINE AMIDASE AMIC"/>
    <property type="match status" value="1"/>
</dbReference>
<dbReference type="AlphaFoldDB" id="A0A345HDX8"/>
<protein>
    <recommendedName>
        <fullName evidence="2">N-acetylmuramoyl-L-alanine amidase</fullName>
        <ecNumber evidence="2">3.5.1.28</ecNumber>
    </recommendedName>
</protein>
<dbReference type="EC" id="3.5.1.28" evidence="2"/>
<evidence type="ECO:0000256" key="1">
    <source>
        <dbReference type="ARBA" id="ARBA00001561"/>
    </source>
</evidence>
<dbReference type="InterPro" id="IPR050695">
    <property type="entry name" value="N-acetylmuramoyl_amidase_3"/>
</dbReference>
<dbReference type="GO" id="GO:0030288">
    <property type="term" value="C:outer membrane-bounded periplasmic space"/>
    <property type="evidence" value="ECO:0007669"/>
    <property type="project" value="TreeGrafter"/>
</dbReference>
<evidence type="ECO:0000259" key="5">
    <source>
        <dbReference type="SMART" id="SM00646"/>
    </source>
</evidence>
<dbReference type="FunFam" id="3.40.630.40:FF:000005">
    <property type="entry name" value="N-acetylmuramoyl-L-alanine amidase (AmiA)"/>
    <property type="match status" value="1"/>
</dbReference>
<dbReference type="Gene3D" id="3.40.630.40">
    <property type="entry name" value="Zn-dependent exopeptidases"/>
    <property type="match status" value="1"/>
</dbReference>
<feature type="domain" description="MurNAc-LAA" evidence="5">
    <location>
        <begin position="90"/>
        <end position="248"/>
    </location>
</feature>
<evidence type="ECO:0000256" key="4">
    <source>
        <dbReference type="SAM" id="SignalP"/>
    </source>
</evidence>
<dbReference type="CDD" id="cd02696">
    <property type="entry name" value="MurNAc-LAA"/>
    <property type="match status" value="1"/>
</dbReference>
<organism evidence="6 7">
    <name type="scientific">Flavobacterium arcticum</name>
    <dbReference type="NCBI Taxonomy" id="1784713"/>
    <lineage>
        <taxon>Bacteria</taxon>
        <taxon>Pseudomonadati</taxon>
        <taxon>Bacteroidota</taxon>
        <taxon>Flavobacteriia</taxon>
        <taxon>Flavobacteriales</taxon>
        <taxon>Flavobacteriaceae</taxon>
        <taxon>Flavobacterium</taxon>
    </lineage>
</organism>
<evidence type="ECO:0000313" key="6">
    <source>
        <dbReference type="EMBL" id="AXG74788.1"/>
    </source>
</evidence>
<feature type="signal peptide" evidence="4">
    <location>
        <begin position="1"/>
        <end position="20"/>
    </location>
</feature>
<name>A0A345HDX8_9FLAO</name>
<evidence type="ECO:0000313" key="7">
    <source>
        <dbReference type="Proteomes" id="UP000253951"/>
    </source>
</evidence>
<dbReference type="GO" id="GO:0008745">
    <property type="term" value="F:N-acetylmuramoyl-L-alanine amidase activity"/>
    <property type="evidence" value="ECO:0007669"/>
    <property type="project" value="UniProtKB-EC"/>
</dbReference>